<dbReference type="EMBL" id="CAUEEQ010009439">
    <property type="protein sequence ID" value="CAJ0933396.1"/>
    <property type="molecule type" value="Genomic_DNA"/>
</dbReference>
<evidence type="ECO:0000313" key="8">
    <source>
        <dbReference type="Proteomes" id="UP001176940"/>
    </source>
</evidence>
<keyword evidence="4" id="KW-0472">Membrane</keyword>
<dbReference type="PANTHER" id="PTHR24026">
    <property type="entry name" value="FAT ATYPICAL CADHERIN-RELATED"/>
    <property type="match status" value="1"/>
</dbReference>
<dbReference type="PRINTS" id="PR00205">
    <property type="entry name" value="CADHERIN"/>
</dbReference>
<protein>
    <recommendedName>
        <fullName evidence="6">Cadherin domain-containing protein</fullName>
    </recommendedName>
</protein>
<sequence length="265" mass="29641">MLLSRFSAEYYNPEPLSNWTAPHTYLIQIKAFYLHSSLNYSIQEETAKEYFDIDPSSGIIRTKKLLNIEDFPRNVTVKAADSQRAWIYSEAIVHVTVISADQYAPVFNNSLKKVTVKEEQSVPTFIAQVQATDNDPGKNGFLTYSILNQNHFFAIDATNGMVFATTTFDFENGTHEFEIFISAEDDGIPHKKQGYVTLVIQVLDVNDCEPVFPPHGDMYVGESAPIGTVIGQITATDEDSGDNAFIVYSLFGNVNVLYHIICVIS</sequence>
<reference evidence="7" key="1">
    <citation type="submission" date="2023-07" db="EMBL/GenBank/DDBJ databases">
        <authorList>
            <person name="Stuckert A."/>
        </authorList>
    </citation>
    <scope>NUCLEOTIDE SEQUENCE</scope>
</reference>
<gene>
    <name evidence="7" type="ORF">RIMI_LOCUS5503920</name>
</gene>
<dbReference type="PROSITE" id="PS50268">
    <property type="entry name" value="CADHERIN_2"/>
    <property type="match status" value="2"/>
</dbReference>
<keyword evidence="2" id="KW-0812">Transmembrane</keyword>
<accession>A0ABN9L8F8</accession>
<dbReference type="Pfam" id="PF00028">
    <property type="entry name" value="Cadherin"/>
    <property type="match status" value="1"/>
</dbReference>
<keyword evidence="3" id="KW-1133">Transmembrane helix</keyword>
<dbReference type="SUPFAM" id="SSF49313">
    <property type="entry name" value="Cadherin-like"/>
    <property type="match status" value="3"/>
</dbReference>
<dbReference type="InterPro" id="IPR002126">
    <property type="entry name" value="Cadherin-like_dom"/>
</dbReference>
<evidence type="ECO:0000256" key="4">
    <source>
        <dbReference type="ARBA" id="ARBA00023136"/>
    </source>
</evidence>
<evidence type="ECO:0000256" key="2">
    <source>
        <dbReference type="ARBA" id="ARBA00022692"/>
    </source>
</evidence>
<dbReference type="SMART" id="SM00112">
    <property type="entry name" value="CA"/>
    <property type="match status" value="2"/>
</dbReference>
<evidence type="ECO:0000256" key="1">
    <source>
        <dbReference type="ARBA" id="ARBA00004370"/>
    </source>
</evidence>
<dbReference type="PANTHER" id="PTHR24026:SF126">
    <property type="entry name" value="PROTOCADHERIN FAT 4"/>
    <property type="match status" value="1"/>
</dbReference>
<dbReference type="Gene3D" id="2.60.40.60">
    <property type="entry name" value="Cadherins"/>
    <property type="match status" value="3"/>
</dbReference>
<feature type="domain" description="Cadherin" evidence="6">
    <location>
        <begin position="108"/>
        <end position="212"/>
    </location>
</feature>
<dbReference type="Proteomes" id="UP001176940">
    <property type="component" value="Unassembled WGS sequence"/>
</dbReference>
<keyword evidence="5" id="KW-0106">Calcium</keyword>
<dbReference type="InterPro" id="IPR015919">
    <property type="entry name" value="Cadherin-like_sf"/>
</dbReference>
<comment type="caution">
    <text evidence="7">The sequence shown here is derived from an EMBL/GenBank/DDBJ whole genome shotgun (WGS) entry which is preliminary data.</text>
</comment>
<dbReference type="CDD" id="cd11304">
    <property type="entry name" value="Cadherin_repeat"/>
    <property type="match status" value="3"/>
</dbReference>
<feature type="domain" description="Cadherin" evidence="6">
    <location>
        <begin position="35"/>
        <end position="107"/>
    </location>
</feature>
<organism evidence="7 8">
    <name type="scientific">Ranitomeya imitator</name>
    <name type="common">mimic poison frog</name>
    <dbReference type="NCBI Taxonomy" id="111125"/>
    <lineage>
        <taxon>Eukaryota</taxon>
        <taxon>Metazoa</taxon>
        <taxon>Chordata</taxon>
        <taxon>Craniata</taxon>
        <taxon>Vertebrata</taxon>
        <taxon>Euteleostomi</taxon>
        <taxon>Amphibia</taxon>
        <taxon>Batrachia</taxon>
        <taxon>Anura</taxon>
        <taxon>Neobatrachia</taxon>
        <taxon>Hyloidea</taxon>
        <taxon>Dendrobatidae</taxon>
        <taxon>Dendrobatinae</taxon>
        <taxon>Ranitomeya</taxon>
    </lineage>
</organism>
<evidence type="ECO:0000259" key="6">
    <source>
        <dbReference type="PROSITE" id="PS50268"/>
    </source>
</evidence>
<keyword evidence="8" id="KW-1185">Reference proteome</keyword>
<comment type="subcellular location">
    <subcellularLocation>
        <location evidence="1">Membrane</location>
    </subcellularLocation>
</comment>
<evidence type="ECO:0000313" key="7">
    <source>
        <dbReference type="EMBL" id="CAJ0933396.1"/>
    </source>
</evidence>
<name>A0ABN9L8F8_9NEOB</name>
<evidence type="ECO:0000256" key="3">
    <source>
        <dbReference type="ARBA" id="ARBA00022989"/>
    </source>
</evidence>
<evidence type="ECO:0000256" key="5">
    <source>
        <dbReference type="PROSITE-ProRule" id="PRU00043"/>
    </source>
</evidence>
<proteinExistence type="predicted"/>